<dbReference type="GO" id="GO:0005829">
    <property type="term" value="C:cytosol"/>
    <property type="evidence" value="ECO:0007669"/>
    <property type="project" value="TreeGrafter"/>
</dbReference>
<evidence type="ECO:0000256" key="1">
    <source>
        <dbReference type="ARBA" id="ARBA00006287"/>
    </source>
</evidence>
<dbReference type="InterPro" id="IPR011607">
    <property type="entry name" value="MGS-like_dom"/>
</dbReference>
<keyword evidence="2" id="KW-0456">Lyase</keyword>
<dbReference type="PROSITE" id="PS51855">
    <property type="entry name" value="MGS"/>
    <property type="match status" value="1"/>
</dbReference>
<dbReference type="GO" id="GO:0019242">
    <property type="term" value="P:methylglyoxal biosynthetic process"/>
    <property type="evidence" value="ECO:0007669"/>
    <property type="project" value="UniProtKB-UniRule"/>
</dbReference>
<dbReference type="PANTHER" id="PTHR30492:SF0">
    <property type="entry name" value="METHYLGLYOXAL SYNTHASE"/>
    <property type="match status" value="1"/>
</dbReference>
<dbReference type="SUPFAM" id="SSF52335">
    <property type="entry name" value="Methylglyoxal synthase-like"/>
    <property type="match status" value="1"/>
</dbReference>
<dbReference type="OrthoDB" id="9787147at2"/>
<protein>
    <recommendedName>
        <fullName evidence="2">Methylglyoxal synthase</fullName>
        <shortName evidence="2">MGS</shortName>
        <ecNumber evidence="2">4.2.3.3</ecNumber>
    </recommendedName>
</protein>
<dbReference type="PIRSF" id="PIRSF006614">
    <property type="entry name" value="Methylglyox_syn"/>
    <property type="match status" value="1"/>
</dbReference>
<dbReference type="GO" id="GO:0008929">
    <property type="term" value="F:methylglyoxal synthase activity"/>
    <property type="evidence" value="ECO:0007669"/>
    <property type="project" value="UniProtKB-UniRule"/>
</dbReference>
<evidence type="ECO:0000256" key="2">
    <source>
        <dbReference type="HAMAP-Rule" id="MF_00549"/>
    </source>
</evidence>
<dbReference type="CDD" id="cd01422">
    <property type="entry name" value="MGS"/>
    <property type="match status" value="1"/>
</dbReference>
<dbReference type="SMART" id="SM00851">
    <property type="entry name" value="MGS"/>
    <property type="match status" value="1"/>
</dbReference>
<dbReference type="HAMAP" id="MF_00549">
    <property type="entry name" value="Methylglyoxal_synth"/>
    <property type="match status" value="1"/>
</dbReference>
<keyword evidence="6" id="KW-1185">Reference proteome</keyword>
<evidence type="ECO:0000259" key="4">
    <source>
        <dbReference type="PROSITE" id="PS51855"/>
    </source>
</evidence>
<dbReference type="RefSeq" id="WP_039219259.1">
    <property type="nucleotide sequence ID" value="NZ_JWLW01000013.1"/>
</dbReference>
<dbReference type="Pfam" id="PF02142">
    <property type="entry name" value="MGS"/>
    <property type="match status" value="1"/>
</dbReference>
<dbReference type="PROSITE" id="PS01335">
    <property type="entry name" value="METHYLGLYOXAL_SYNTH"/>
    <property type="match status" value="1"/>
</dbReference>
<reference evidence="5 6" key="1">
    <citation type="submission" date="2014-12" db="EMBL/GenBank/DDBJ databases">
        <title>Genome sequencing of Alteromonas marina AD001.</title>
        <authorList>
            <person name="Adrian T.G.S."/>
            <person name="Chan K.G."/>
        </authorList>
    </citation>
    <scope>NUCLEOTIDE SEQUENCE [LARGE SCALE GENOMIC DNA]</scope>
    <source>
        <strain evidence="5 6">AD001</strain>
    </source>
</reference>
<proteinExistence type="inferred from homology"/>
<dbReference type="EMBL" id="JWLW01000013">
    <property type="protein sequence ID" value="KHT53662.1"/>
    <property type="molecule type" value="Genomic_DNA"/>
</dbReference>
<dbReference type="Proteomes" id="UP000031197">
    <property type="component" value="Unassembled WGS sequence"/>
</dbReference>
<comment type="catalytic activity">
    <reaction evidence="2">
        <text>dihydroxyacetone phosphate = methylglyoxal + phosphate</text>
        <dbReference type="Rhea" id="RHEA:17937"/>
        <dbReference type="ChEBI" id="CHEBI:17158"/>
        <dbReference type="ChEBI" id="CHEBI:43474"/>
        <dbReference type="ChEBI" id="CHEBI:57642"/>
        <dbReference type="EC" id="4.2.3.3"/>
    </reaction>
</comment>
<evidence type="ECO:0000256" key="3">
    <source>
        <dbReference type="PIRSR" id="PIRSR006614-1"/>
    </source>
</evidence>
<dbReference type="NCBIfam" id="NF003559">
    <property type="entry name" value="PRK05234.1"/>
    <property type="match status" value="1"/>
</dbReference>
<sequence>MSKLTLALVAHDHKKPELLAWVKQHIDVLKQCNLVGTGTTGGLIASETGLDVTRYKSGPLGGDQQIGALIAENKLDALFFFWDPLNPAPHDPDVKALLRLCSVWNVPVACAPATADLVITSPLFLSPDYKPVKPNF</sequence>
<evidence type="ECO:0000313" key="5">
    <source>
        <dbReference type="EMBL" id="KHT53662.1"/>
    </source>
</evidence>
<feature type="binding site" evidence="2">
    <location>
        <position position="15"/>
    </location>
    <ligand>
        <name>substrate</name>
    </ligand>
</feature>
<accession>A0A0B3YGT1</accession>
<dbReference type="InterPro" id="IPR036914">
    <property type="entry name" value="MGS-like_dom_sf"/>
</dbReference>
<dbReference type="EC" id="4.2.3.3" evidence="2"/>
<feature type="binding site" evidence="2">
    <location>
        <begin position="37"/>
        <end position="40"/>
    </location>
    <ligand>
        <name>substrate</name>
    </ligand>
</feature>
<dbReference type="AlphaFoldDB" id="A0A0B3YGT1"/>
<feature type="domain" description="MGS-like" evidence="4">
    <location>
        <begin position="1"/>
        <end position="136"/>
    </location>
</feature>
<name>A0A0B3YGT1_9ALTE</name>
<organism evidence="5 6">
    <name type="scientific">Alteromonas marina</name>
    <dbReference type="NCBI Taxonomy" id="203795"/>
    <lineage>
        <taxon>Bacteria</taxon>
        <taxon>Pseudomonadati</taxon>
        <taxon>Pseudomonadota</taxon>
        <taxon>Gammaproteobacteria</taxon>
        <taxon>Alteromonadales</taxon>
        <taxon>Alteromonadaceae</taxon>
        <taxon>Alteromonas/Salinimonas group</taxon>
        <taxon>Alteromonas</taxon>
    </lineage>
</organism>
<comment type="function">
    <text evidence="2">Catalyzes the formation of methylglyoxal from dihydroxyacetone phosphate.</text>
</comment>
<dbReference type="InterPro" id="IPR004363">
    <property type="entry name" value="Methylgl_synth"/>
</dbReference>
<dbReference type="InterPro" id="IPR018148">
    <property type="entry name" value="Methylglyoxal_synth_AS"/>
</dbReference>
<comment type="similarity">
    <text evidence="1 2">Belongs to the methylglyoxal synthase family.</text>
</comment>
<dbReference type="NCBIfam" id="TIGR00160">
    <property type="entry name" value="MGSA"/>
    <property type="match status" value="1"/>
</dbReference>
<evidence type="ECO:0000313" key="6">
    <source>
        <dbReference type="Proteomes" id="UP000031197"/>
    </source>
</evidence>
<feature type="binding site" evidence="2">
    <location>
        <begin position="57"/>
        <end position="58"/>
    </location>
    <ligand>
        <name>substrate</name>
    </ligand>
</feature>
<feature type="active site" description="Proton donor/acceptor" evidence="2 3">
    <location>
        <position position="63"/>
    </location>
</feature>
<feature type="binding site" evidence="2">
    <location>
        <position position="90"/>
    </location>
    <ligand>
        <name>substrate</name>
    </ligand>
</feature>
<comment type="caution">
    <text evidence="5">The sequence shown here is derived from an EMBL/GenBank/DDBJ whole genome shotgun (WGS) entry which is preliminary data.</text>
</comment>
<feature type="binding site" evidence="2">
    <location>
        <position position="11"/>
    </location>
    <ligand>
        <name>substrate</name>
    </ligand>
</feature>
<dbReference type="PANTHER" id="PTHR30492">
    <property type="entry name" value="METHYLGLYOXAL SYNTHASE"/>
    <property type="match status" value="1"/>
</dbReference>
<dbReference type="Gene3D" id="3.40.50.1380">
    <property type="entry name" value="Methylglyoxal synthase-like domain"/>
    <property type="match status" value="1"/>
</dbReference>
<gene>
    <name evidence="2" type="primary">mgsA</name>
    <name evidence="5" type="ORF">RJ41_08185</name>
</gene>